<dbReference type="EMBL" id="JAPPUX010000003">
    <property type="protein sequence ID" value="MCY4727121.1"/>
    <property type="molecule type" value="Genomic_DNA"/>
</dbReference>
<feature type="domain" description="Blue (type 1) copper" evidence="4">
    <location>
        <begin position="224"/>
        <end position="323"/>
    </location>
</feature>
<evidence type="ECO:0000313" key="5">
    <source>
        <dbReference type="EMBL" id="MCY4727121.1"/>
    </source>
</evidence>
<dbReference type="Pfam" id="PF00127">
    <property type="entry name" value="Copper-bind"/>
    <property type="match status" value="2"/>
</dbReference>
<evidence type="ECO:0000259" key="4">
    <source>
        <dbReference type="Pfam" id="PF00127"/>
    </source>
</evidence>
<dbReference type="SUPFAM" id="SSF49503">
    <property type="entry name" value="Cupredoxins"/>
    <property type="match status" value="2"/>
</dbReference>
<keyword evidence="6" id="KW-1185">Reference proteome</keyword>
<feature type="domain" description="Blue (type 1) copper" evidence="4">
    <location>
        <begin position="53"/>
        <end position="166"/>
    </location>
</feature>
<dbReference type="InterPro" id="IPR000923">
    <property type="entry name" value="BlueCu_1"/>
</dbReference>
<keyword evidence="1" id="KW-0479">Metal-binding</keyword>
<evidence type="ECO:0000256" key="2">
    <source>
        <dbReference type="ARBA" id="ARBA00023008"/>
    </source>
</evidence>
<evidence type="ECO:0000313" key="6">
    <source>
        <dbReference type="Proteomes" id="UP001074726"/>
    </source>
</evidence>
<sequence length="323" mass="34252">MSARPRKSSVFLAVFALLLAAMPALLASNAHAASATKAKTWNVMVGAESSSGAVQTMAYGPKKIWINAGDTVHWVANSMEPHTVSFVDDQHPAVPFDLSIAYMTTPTSKGTISEPGQFRSSGIMAPAPDALFPDAVRTYDLKFKKPGKYKYLCYVHGEAMKAVVVVRKAGTPYPHTQADYNAMATKASNADIEHGLDLWADALGAADSHHVFMGAADMRVQINRFIPGNVVVKVGESVTFDMARNTFPVPHTVTFGPPPANPLAPTGDPTNFQGAALSSGVILPPGFGPPPSTFTVKFTKAGTYSYVCLLHAGMGMVGQVVVQ</sequence>
<keyword evidence="2" id="KW-0186">Copper</keyword>
<dbReference type="RefSeq" id="WP_268112080.1">
    <property type="nucleotide sequence ID" value="NZ_JAPPUX010000003.1"/>
</dbReference>
<organism evidence="5 6">
    <name type="scientific">Nocardioides pini</name>
    <dbReference type="NCBI Taxonomy" id="2975053"/>
    <lineage>
        <taxon>Bacteria</taxon>
        <taxon>Bacillati</taxon>
        <taxon>Actinomycetota</taxon>
        <taxon>Actinomycetes</taxon>
        <taxon>Propionibacteriales</taxon>
        <taxon>Nocardioidaceae</taxon>
        <taxon>Nocardioides</taxon>
    </lineage>
</organism>
<keyword evidence="3" id="KW-0732">Signal</keyword>
<evidence type="ECO:0000256" key="1">
    <source>
        <dbReference type="ARBA" id="ARBA00022723"/>
    </source>
</evidence>
<comment type="caution">
    <text evidence="5">The sequence shown here is derived from an EMBL/GenBank/DDBJ whole genome shotgun (WGS) entry which is preliminary data.</text>
</comment>
<dbReference type="PANTHER" id="PTHR36507:SF1">
    <property type="entry name" value="BLL1555 PROTEIN"/>
    <property type="match status" value="1"/>
</dbReference>
<dbReference type="PANTHER" id="PTHR36507">
    <property type="entry name" value="BLL1555 PROTEIN"/>
    <property type="match status" value="1"/>
</dbReference>
<reference evidence="5" key="1">
    <citation type="submission" date="2022-08" db="EMBL/GenBank/DDBJ databases">
        <title>Genome sequencing of Nocardioides sp. STR2.</title>
        <authorList>
            <person name="So Y."/>
        </authorList>
    </citation>
    <scope>NUCLEOTIDE SEQUENCE</scope>
    <source>
        <strain evidence="5">STR2</strain>
    </source>
</reference>
<name>A0ABT4CFG7_9ACTN</name>
<protein>
    <submittedName>
        <fullName evidence="5">Plastocyanin/azurin family copper-binding protein</fullName>
    </submittedName>
</protein>
<gene>
    <name evidence="5" type="ORF">NYO98_12610</name>
</gene>
<dbReference type="Proteomes" id="UP001074726">
    <property type="component" value="Unassembled WGS sequence"/>
</dbReference>
<dbReference type="Gene3D" id="2.60.40.420">
    <property type="entry name" value="Cupredoxins - blue copper proteins"/>
    <property type="match status" value="2"/>
</dbReference>
<feature type="signal peptide" evidence="3">
    <location>
        <begin position="1"/>
        <end position="32"/>
    </location>
</feature>
<proteinExistence type="predicted"/>
<dbReference type="InterPro" id="IPR052721">
    <property type="entry name" value="ET_Amicyanin"/>
</dbReference>
<dbReference type="InterPro" id="IPR008972">
    <property type="entry name" value="Cupredoxin"/>
</dbReference>
<accession>A0ABT4CFG7</accession>
<feature type="chain" id="PRO_5046311532" evidence="3">
    <location>
        <begin position="33"/>
        <end position="323"/>
    </location>
</feature>
<evidence type="ECO:0000256" key="3">
    <source>
        <dbReference type="SAM" id="SignalP"/>
    </source>
</evidence>